<dbReference type="Proteomes" id="UP000030854">
    <property type="component" value="Unassembled WGS sequence"/>
</dbReference>
<protein>
    <submittedName>
        <fullName evidence="3">Putative nipsnap family protein</fullName>
    </submittedName>
</protein>
<accession>A0A0B1PCK2</accession>
<dbReference type="InterPro" id="IPR051557">
    <property type="entry name" value="NipSnap_domain"/>
</dbReference>
<dbReference type="Gene3D" id="3.30.70.100">
    <property type="match status" value="2"/>
</dbReference>
<dbReference type="PANTHER" id="PTHR21017">
    <property type="entry name" value="NIPSNAP-RELATED"/>
    <property type="match status" value="1"/>
</dbReference>
<dbReference type="SUPFAM" id="SSF54909">
    <property type="entry name" value="Dimeric alpha+beta barrel"/>
    <property type="match status" value="2"/>
</dbReference>
<keyword evidence="4" id="KW-1185">Reference proteome</keyword>
<evidence type="ECO:0000313" key="3">
    <source>
        <dbReference type="EMBL" id="KHJ34671.1"/>
    </source>
</evidence>
<evidence type="ECO:0000259" key="2">
    <source>
        <dbReference type="Pfam" id="PF07978"/>
    </source>
</evidence>
<dbReference type="FunFam" id="3.30.70.100:FF:000037">
    <property type="entry name" value="NIPSNAP family protein"/>
    <property type="match status" value="1"/>
</dbReference>
<dbReference type="PANTHER" id="PTHR21017:SF17">
    <property type="entry name" value="PROTEIN NIPSNAP"/>
    <property type="match status" value="1"/>
</dbReference>
<dbReference type="GO" id="GO:0005739">
    <property type="term" value="C:mitochondrion"/>
    <property type="evidence" value="ECO:0007669"/>
    <property type="project" value="TreeGrafter"/>
</dbReference>
<comment type="similarity">
    <text evidence="1">Belongs to the NipSnap family.</text>
</comment>
<dbReference type="InterPro" id="IPR011008">
    <property type="entry name" value="Dimeric_a/b-barrel"/>
</dbReference>
<sequence length="330" mass="38216">MLFRESIKCARTKKISKPFRTISFTASRNRGAPRLSDVTSDKVQEFVTKQKEFRTRLAEQYQKAVSGIETEPNKSEADVKGKLNTFIYGTKEGRELHGAFNNQEKVSFSQMLARGKYVHSIVFHHVKPDKVDEYTKLVGGWYPKMASMADNKVHLVGSWRTEVGDCDTFIHIWEYQRYSGYHASLHSIASQPGLSDFDKNLKSIIYSKRSSLMQEFSFWPTSPPRQLGGVFELRSYVLKPGNLLEWESHWRRGLAVRKENMEGVGAWFVQIGDLNTVHHLWQFADLEKRKIQREECWSKEEWGNTIFKTAPLIQSMKSRILIPCEWSPLA</sequence>
<organism evidence="3 4">
    <name type="scientific">Uncinula necator</name>
    <name type="common">Grape powdery mildew</name>
    <dbReference type="NCBI Taxonomy" id="52586"/>
    <lineage>
        <taxon>Eukaryota</taxon>
        <taxon>Fungi</taxon>
        <taxon>Dikarya</taxon>
        <taxon>Ascomycota</taxon>
        <taxon>Pezizomycotina</taxon>
        <taxon>Leotiomycetes</taxon>
        <taxon>Erysiphales</taxon>
        <taxon>Erysiphaceae</taxon>
        <taxon>Erysiphe</taxon>
    </lineage>
</organism>
<dbReference type="InterPro" id="IPR012577">
    <property type="entry name" value="NIPSNAP"/>
</dbReference>
<comment type="caution">
    <text evidence="3">The sequence shown here is derived from an EMBL/GenBank/DDBJ whole genome shotgun (WGS) entry which is preliminary data.</text>
</comment>
<dbReference type="OMA" id="REKSWSV"/>
<dbReference type="AlphaFoldDB" id="A0A0B1PCK2"/>
<evidence type="ECO:0000313" key="4">
    <source>
        <dbReference type="Proteomes" id="UP000030854"/>
    </source>
</evidence>
<evidence type="ECO:0000256" key="1">
    <source>
        <dbReference type="ARBA" id="ARBA00005291"/>
    </source>
</evidence>
<feature type="domain" description="NIPSNAP" evidence="2">
    <location>
        <begin position="231"/>
        <end position="328"/>
    </location>
</feature>
<dbReference type="FunFam" id="3.30.70.100:FF:000004">
    <property type="entry name" value="NIPSNAP family protein"/>
    <property type="match status" value="1"/>
</dbReference>
<dbReference type="EMBL" id="JNVN01000758">
    <property type="protein sequence ID" value="KHJ34671.1"/>
    <property type="molecule type" value="Genomic_DNA"/>
</dbReference>
<dbReference type="HOGENOM" id="CLU_053393_0_0_1"/>
<reference evidence="3 4" key="1">
    <citation type="journal article" date="2014" name="BMC Genomics">
        <title>Adaptive genomic structural variation in the grape powdery mildew pathogen, Erysiphe necator.</title>
        <authorList>
            <person name="Jones L."/>
            <person name="Riaz S."/>
            <person name="Morales-Cruz A."/>
            <person name="Amrine K.C."/>
            <person name="McGuire B."/>
            <person name="Gubler W.D."/>
            <person name="Walker M.A."/>
            <person name="Cantu D."/>
        </authorList>
    </citation>
    <scope>NUCLEOTIDE SEQUENCE [LARGE SCALE GENOMIC DNA]</scope>
    <source>
        <strain evidence="4">c</strain>
    </source>
</reference>
<dbReference type="GO" id="GO:0000423">
    <property type="term" value="P:mitophagy"/>
    <property type="evidence" value="ECO:0007669"/>
    <property type="project" value="UniProtKB-ARBA"/>
</dbReference>
<feature type="domain" description="NIPSNAP" evidence="2">
    <location>
        <begin position="147"/>
        <end position="218"/>
    </location>
</feature>
<proteinExistence type="inferred from homology"/>
<dbReference type="STRING" id="52586.A0A0B1PCK2"/>
<name>A0A0B1PCK2_UNCNE</name>
<gene>
    <name evidence="3" type="ORF">EV44_g1796</name>
</gene>
<dbReference type="Pfam" id="PF07978">
    <property type="entry name" value="NIPSNAP"/>
    <property type="match status" value="2"/>
</dbReference>